<evidence type="ECO:0000256" key="3">
    <source>
        <dbReference type="ARBA" id="ARBA00022448"/>
    </source>
</evidence>
<dbReference type="GeneTree" id="ENSGT01030000234550"/>
<reference evidence="9 10" key="1">
    <citation type="journal article" date="2010" name="PLoS Biol.">
        <title>Multi-platform next-generation sequencing of the domestic turkey (Meleagris gallopavo): genome assembly and analysis.</title>
        <authorList>
            <person name="Dalloul R.A."/>
            <person name="Long J.A."/>
            <person name="Zimin A.V."/>
            <person name="Aslam L."/>
            <person name="Beal K."/>
            <person name="Blomberg L.A."/>
            <person name="Bouffard P."/>
            <person name="Burt D.W."/>
            <person name="Crasta O."/>
            <person name="Crooijmans R.P."/>
            <person name="Cooper K."/>
            <person name="Coulombe R.A."/>
            <person name="De S."/>
            <person name="Delany M.E."/>
            <person name="Dodgson J.B."/>
            <person name="Dong J.J."/>
            <person name="Evans C."/>
            <person name="Frederickson K.M."/>
            <person name="Flicek P."/>
            <person name="Florea L."/>
            <person name="Folkerts O."/>
            <person name="Groenen M.A."/>
            <person name="Harkins T.T."/>
            <person name="Herrero J."/>
            <person name="Hoffmann S."/>
            <person name="Megens H.J."/>
            <person name="Jiang A."/>
            <person name="de Jong P."/>
            <person name="Kaiser P."/>
            <person name="Kim H."/>
            <person name="Kim K.W."/>
            <person name="Kim S."/>
            <person name="Langenberger D."/>
            <person name="Lee M.K."/>
            <person name="Lee T."/>
            <person name="Mane S."/>
            <person name="Marcais G."/>
            <person name="Marz M."/>
            <person name="McElroy A.P."/>
            <person name="Modise T."/>
            <person name="Nefedov M."/>
            <person name="Notredame C."/>
            <person name="Paton I.R."/>
            <person name="Payne W.S."/>
            <person name="Pertea G."/>
            <person name="Prickett D."/>
            <person name="Puiu D."/>
            <person name="Qioa D."/>
            <person name="Raineri E."/>
            <person name="Ruffier M."/>
            <person name="Salzberg S.L."/>
            <person name="Schatz M.C."/>
            <person name="Scheuring C."/>
            <person name="Schmidt C.J."/>
            <person name="Schroeder S."/>
            <person name="Searle S.M."/>
            <person name="Smith E.J."/>
            <person name="Smith J."/>
            <person name="Sonstegard T.S."/>
            <person name="Stadler P.F."/>
            <person name="Tafer H."/>
            <person name="Tu Z.J."/>
            <person name="Van Tassell C.P."/>
            <person name="Vilella A.J."/>
            <person name="Williams K.P."/>
            <person name="Yorke J.A."/>
            <person name="Zhang L."/>
            <person name="Zhang H.B."/>
            <person name="Zhang X."/>
            <person name="Zhang Y."/>
            <person name="Reed K.M."/>
        </authorList>
    </citation>
    <scope>NUCLEOTIDE SEQUENCE [LARGE SCALE GENOMIC DNA]</scope>
</reference>
<dbReference type="GO" id="GO:0015741">
    <property type="term" value="P:fumarate transport"/>
    <property type="evidence" value="ECO:0007669"/>
    <property type="project" value="TreeGrafter"/>
</dbReference>
<dbReference type="PROSITE" id="PS01271">
    <property type="entry name" value="NA_SULFATE"/>
    <property type="match status" value="1"/>
</dbReference>
<feature type="transmembrane region" description="Helical" evidence="8">
    <location>
        <begin position="75"/>
        <end position="94"/>
    </location>
</feature>
<keyword evidence="7" id="KW-0406">Ion transport</keyword>
<keyword evidence="6 8" id="KW-0472">Membrane</keyword>
<keyword evidence="7" id="KW-0739">Sodium transport</keyword>
<sequence length="175" mass="19701">MCLRGLGNVLFLWNTSRVVIVFVLLQAASVKIHPLYVMLPGTLSASFAFMLPVATPPNAIVFSYGHIRVLDMVRSGIVMNIIGVFCVTLAINTWGRPIFELDTFPTWANSTTNQSSVKCFLLGVAHQIKYGPLITVMLETNVLFNYTTLRMVCLDHKYDQVIHCIFKQDQDLEFI</sequence>
<dbReference type="InterPro" id="IPR031312">
    <property type="entry name" value="Na/sul_symport_CS"/>
</dbReference>
<feature type="transmembrane region" description="Helical" evidence="8">
    <location>
        <begin position="6"/>
        <end position="28"/>
    </location>
</feature>
<comment type="similarity">
    <text evidence="2">Belongs to the SLC13A/DASS transporter (TC 2.A.47) family. NADC subfamily.</text>
</comment>
<keyword evidence="7" id="KW-0915">Sodium</keyword>
<name>A0A803XQI9_MELGA</name>
<evidence type="ECO:0008006" key="11">
    <source>
        <dbReference type="Google" id="ProtNLM"/>
    </source>
</evidence>
<evidence type="ECO:0000313" key="9">
    <source>
        <dbReference type="Ensembl" id="ENSMGAP00000021785.1"/>
    </source>
</evidence>
<dbReference type="InParanoid" id="A0A803XQI9"/>
<organism evidence="9 10">
    <name type="scientific">Meleagris gallopavo</name>
    <name type="common">Wild turkey</name>
    <dbReference type="NCBI Taxonomy" id="9103"/>
    <lineage>
        <taxon>Eukaryota</taxon>
        <taxon>Metazoa</taxon>
        <taxon>Chordata</taxon>
        <taxon>Craniata</taxon>
        <taxon>Vertebrata</taxon>
        <taxon>Euteleostomi</taxon>
        <taxon>Archelosauria</taxon>
        <taxon>Archosauria</taxon>
        <taxon>Dinosauria</taxon>
        <taxon>Saurischia</taxon>
        <taxon>Theropoda</taxon>
        <taxon>Coelurosauria</taxon>
        <taxon>Aves</taxon>
        <taxon>Neognathae</taxon>
        <taxon>Galloanserae</taxon>
        <taxon>Galliformes</taxon>
        <taxon>Phasianidae</taxon>
        <taxon>Meleagridinae</taxon>
        <taxon>Meleagris</taxon>
    </lineage>
</organism>
<keyword evidence="4 8" id="KW-0812">Transmembrane</keyword>
<feature type="transmembrane region" description="Helical" evidence="8">
    <location>
        <begin position="35"/>
        <end position="55"/>
    </location>
</feature>
<evidence type="ECO:0000256" key="4">
    <source>
        <dbReference type="ARBA" id="ARBA00022692"/>
    </source>
</evidence>
<dbReference type="GO" id="GO:0015141">
    <property type="term" value="F:succinate transmembrane transporter activity"/>
    <property type="evidence" value="ECO:0007669"/>
    <property type="project" value="TreeGrafter"/>
</dbReference>
<protein>
    <recommendedName>
        <fullName evidence="11">Solute carrier family 13 member 5</fullName>
    </recommendedName>
</protein>
<evidence type="ECO:0000256" key="5">
    <source>
        <dbReference type="ARBA" id="ARBA00022989"/>
    </source>
</evidence>
<dbReference type="Pfam" id="PF00939">
    <property type="entry name" value="Na_sulph_symp"/>
    <property type="match status" value="1"/>
</dbReference>
<dbReference type="Proteomes" id="UP000001645">
    <property type="component" value="Chromosome 21"/>
</dbReference>
<proteinExistence type="inferred from homology"/>
<keyword evidence="10" id="KW-1185">Reference proteome</keyword>
<keyword evidence="3" id="KW-0813">Transport</keyword>
<keyword evidence="5 8" id="KW-1133">Transmembrane helix</keyword>
<evidence type="ECO:0000256" key="1">
    <source>
        <dbReference type="ARBA" id="ARBA00004141"/>
    </source>
</evidence>
<dbReference type="GO" id="GO:0017153">
    <property type="term" value="F:sodium:dicarboxylate symporter activity"/>
    <property type="evidence" value="ECO:0007669"/>
    <property type="project" value="TreeGrafter"/>
</dbReference>
<evidence type="ECO:0000313" key="10">
    <source>
        <dbReference type="Proteomes" id="UP000001645"/>
    </source>
</evidence>
<dbReference type="Ensembl" id="ENSMGAT00000028389.1">
    <property type="protein sequence ID" value="ENSMGAP00000021785.1"/>
    <property type="gene ID" value="ENSMGAG00000017979.1"/>
</dbReference>
<evidence type="ECO:0000256" key="2">
    <source>
        <dbReference type="ARBA" id="ARBA00006772"/>
    </source>
</evidence>
<evidence type="ECO:0000256" key="7">
    <source>
        <dbReference type="ARBA" id="ARBA00023201"/>
    </source>
</evidence>
<accession>A0A803XQI9</accession>
<dbReference type="PANTHER" id="PTHR10283">
    <property type="entry name" value="SOLUTE CARRIER FAMILY 13 MEMBER"/>
    <property type="match status" value="1"/>
</dbReference>
<reference evidence="9" key="3">
    <citation type="submission" date="2025-09" db="UniProtKB">
        <authorList>
            <consortium name="Ensembl"/>
        </authorList>
    </citation>
    <scope>IDENTIFICATION</scope>
</reference>
<reference evidence="9" key="2">
    <citation type="submission" date="2025-08" db="UniProtKB">
        <authorList>
            <consortium name="Ensembl"/>
        </authorList>
    </citation>
    <scope>IDENTIFICATION</scope>
</reference>
<dbReference type="GO" id="GO:0005886">
    <property type="term" value="C:plasma membrane"/>
    <property type="evidence" value="ECO:0007669"/>
    <property type="project" value="TreeGrafter"/>
</dbReference>
<evidence type="ECO:0000256" key="8">
    <source>
        <dbReference type="SAM" id="Phobius"/>
    </source>
</evidence>
<dbReference type="GO" id="GO:0015137">
    <property type="term" value="F:citrate transmembrane transporter activity"/>
    <property type="evidence" value="ECO:0007669"/>
    <property type="project" value="TreeGrafter"/>
</dbReference>
<dbReference type="InterPro" id="IPR001898">
    <property type="entry name" value="SLC13A/DASS"/>
</dbReference>
<dbReference type="GO" id="GO:0015729">
    <property type="term" value="P:oxaloacetate transport"/>
    <property type="evidence" value="ECO:0007669"/>
    <property type="project" value="TreeGrafter"/>
</dbReference>
<evidence type="ECO:0000256" key="6">
    <source>
        <dbReference type="ARBA" id="ARBA00023136"/>
    </source>
</evidence>
<dbReference type="PANTHER" id="PTHR10283:SF109">
    <property type="entry name" value="NA(+)_CITRATE COTRANSPORTER"/>
    <property type="match status" value="1"/>
</dbReference>
<dbReference type="AlphaFoldDB" id="A0A803XQI9"/>
<comment type="subcellular location">
    <subcellularLocation>
        <location evidence="1">Membrane</location>
        <topology evidence="1">Multi-pass membrane protein</topology>
    </subcellularLocation>
</comment>